<dbReference type="Gene3D" id="3.30.870.10">
    <property type="entry name" value="Endonuclease Chain A"/>
    <property type="match status" value="1"/>
</dbReference>
<dbReference type="RefSeq" id="WP_348029077.1">
    <property type="nucleotide sequence ID" value="NZ_CP129113.1"/>
</dbReference>
<dbReference type="CDD" id="cd09204">
    <property type="entry name" value="PLDc_N_DEXD_b2"/>
    <property type="match status" value="1"/>
</dbReference>
<dbReference type="InterPro" id="IPR021835">
    <property type="entry name" value="DUF3427"/>
</dbReference>
<dbReference type="GO" id="GO:0004386">
    <property type="term" value="F:helicase activity"/>
    <property type="evidence" value="ECO:0007669"/>
    <property type="project" value="UniProtKB-KW"/>
</dbReference>
<evidence type="ECO:0000313" key="4">
    <source>
        <dbReference type="Proteomes" id="UP001180087"/>
    </source>
</evidence>
<dbReference type="EMBL" id="CP129113">
    <property type="protein sequence ID" value="WLV25289.1"/>
    <property type="molecule type" value="Genomic_DNA"/>
</dbReference>
<dbReference type="PROSITE" id="PS51194">
    <property type="entry name" value="HELICASE_CTER"/>
    <property type="match status" value="1"/>
</dbReference>
<dbReference type="GO" id="GO:0004630">
    <property type="term" value="F:phospholipase D activity"/>
    <property type="evidence" value="ECO:0007669"/>
    <property type="project" value="UniProtKB-EC"/>
</dbReference>
<dbReference type="Pfam" id="PF13091">
    <property type="entry name" value="PLDc_2"/>
    <property type="match status" value="1"/>
</dbReference>
<dbReference type="InterPro" id="IPR025202">
    <property type="entry name" value="PLD-like_dom"/>
</dbReference>
<dbReference type="CDD" id="cd18799">
    <property type="entry name" value="SF2_C_EcoAI-like"/>
    <property type="match status" value="1"/>
</dbReference>
<dbReference type="InterPro" id="IPR014001">
    <property type="entry name" value="Helicase_ATP-bd"/>
</dbReference>
<dbReference type="SMART" id="SM00487">
    <property type="entry name" value="DEXDc"/>
    <property type="match status" value="1"/>
</dbReference>
<dbReference type="InterPro" id="IPR050742">
    <property type="entry name" value="Helicase_Restrict-Modif_Enz"/>
</dbReference>
<proteinExistence type="predicted"/>
<dbReference type="Proteomes" id="UP001180087">
    <property type="component" value="Chromosome"/>
</dbReference>
<dbReference type="InterPro" id="IPR006935">
    <property type="entry name" value="Helicase/UvrB_N"/>
</dbReference>
<dbReference type="EC" id="3.1.4.4" evidence="3"/>
<dbReference type="InterPro" id="IPR058403">
    <property type="entry name" value="DUF8090"/>
</dbReference>
<keyword evidence="3" id="KW-0067">ATP-binding</keyword>
<evidence type="ECO:0000259" key="2">
    <source>
        <dbReference type="PROSITE" id="PS51194"/>
    </source>
</evidence>
<feature type="domain" description="Helicase C-terminal" evidence="2">
    <location>
        <begin position="431"/>
        <end position="587"/>
    </location>
</feature>
<dbReference type="Pfam" id="PF04851">
    <property type="entry name" value="ResIII"/>
    <property type="match status" value="1"/>
</dbReference>
<dbReference type="InterPro" id="IPR001650">
    <property type="entry name" value="Helicase_C-like"/>
</dbReference>
<dbReference type="CDD" id="cd18032">
    <property type="entry name" value="DEXHc_RE_I_III_res"/>
    <property type="match status" value="1"/>
</dbReference>
<feature type="domain" description="Helicase ATP-binding" evidence="1">
    <location>
        <begin position="234"/>
        <end position="386"/>
    </location>
</feature>
<dbReference type="SMART" id="SM00490">
    <property type="entry name" value="HELICc"/>
    <property type="match status" value="1"/>
</dbReference>
<sequence>MDQFIEKLKENLNHGFIDRNRYTHGKYEPRLLVNNEKKGESVLLPILEELQTCRSFLFSVAFITESGLATLKTQLLELAEKGIHGRILTSTYLSFNKPKVFKELLKLENAEVRLTDLEGFHSKGYIFEQDRFYTLIVGSSNLSAHALKVHHEWNVKLTTHENGDIVHHFRDQFEEVWSDAKPLTESWIHAYEEIYEEQQPMQVREFPTDYNTAKRAIEIEPNKMQEVALKEIAAVREAGHKKGLIISATGTGKTYLSAFDVRSYRPKRMLFIVHREQILNKAKDDYQKVLGGPDRDYGILSGSSRETDAKYVFATIQTLTKESTLALFSKEAFDYILIDEVHKAGAASYQRVIDYFTPAFLMGMTATPERTDDFNIYELFDYNIAYEIRLQEALEEDMLAPFHYFGVTDLDFAGETTEDATVLARLVTEERVNHLIEKLNYYGYAGETLHGLMFCSRKEEAIRLSKALNEKGLRTAPLTGDHSQLEREQCVNQLESGLLDYILTVDIFNEGIDIPCVNQVVMLRQTQSSIIFIQQLGRGLRKNPGKDYVTVIDFIGNYKTNYLIPVALAGDNSQNKDNIRRHTQDTSFIKGVSTINFEPIAKKRIFESISSSNLTDLRILREAYQNLKNRLGLTPQLIDFIDQHSIDPLVITDKYGNYYQFLLKVESELPALTEYEEQVLTMLSTEVLNGKRKHEIVLLQVLLNQGPVSKRDLVDKLEEVNCRTDEGTIKSMERVLDLTFFKQSDQKKYGNLPIVTFNQDTYTWNERLQERLYENPYFYKHVQDLIDTAERKSGKYNCSQELSLHEKYSRKDVCKLLNWEQDESSTMYGYKPKHGTCPIFITYHKHEDTESSINYEDELLSPSTLKWFTRSNRTINSGEVQKIIHAEQEGYDIHIFVKKDDDEGRDFYYLGRALPDSQSVKQEEMNDKKGKQLPVVTMNMMMEKPVEHKLYHYLIEA</sequence>
<dbReference type="PANTHER" id="PTHR47396:SF1">
    <property type="entry name" value="ATP-DEPENDENT HELICASE IRC3-RELATED"/>
    <property type="match status" value="1"/>
</dbReference>
<dbReference type="SUPFAM" id="SSF52540">
    <property type="entry name" value="P-loop containing nucleoside triphosphate hydrolases"/>
    <property type="match status" value="1"/>
</dbReference>
<dbReference type="Pfam" id="PF26350">
    <property type="entry name" value="DUF8090"/>
    <property type="match status" value="1"/>
</dbReference>
<keyword evidence="3" id="KW-0347">Helicase</keyword>
<dbReference type="Pfam" id="PF00271">
    <property type="entry name" value="Helicase_C"/>
    <property type="match status" value="1"/>
</dbReference>
<dbReference type="Gene3D" id="3.40.50.300">
    <property type="entry name" value="P-loop containing nucleotide triphosphate hydrolases"/>
    <property type="match status" value="2"/>
</dbReference>
<name>A0ABY9KWN6_9BACI</name>
<gene>
    <name evidence="3" type="ORF">QR721_03400</name>
</gene>
<dbReference type="SUPFAM" id="SSF56024">
    <property type="entry name" value="Phospholipase D/nuclease"/>
    <property type="match status" value="1"/>
</dbReference>
<keyword evidence="3" id="KW-0378">Hydrolase</keyword>
<dbReference type="PROSITE" id="PS51192">
    <property type="entry name" value="HELICASE_ATP_BIND_1"/>
    <property type="match status" value="1"/>
</dbReference>
<protein>
    <submittedName>
        <fullName evidence="3">DEAD/DEAH box helicase</fullName>
        <ecNumber evidence="3">3.1.4.4</ecNumber>
        <ecNumber evidence="3">3.6.4.-</ecNumber>
    </submittedName>
</protein>
<dbReference type="PANTHER" id="PTHR47396">
    <property type="entry name" value="TYPE I RESTRICTION ENZYME ECOKI R PROTEIN"/>
    <property type="match status" value="1"/>
</dbReference>
<dbReference type="Pfam" id="PF11907">
    <property type="entry name" value="DUF3427"/>
    <property type="match status" value="1"/>
</dbReference>
<reference evidence="3" key="1">
    <citation type="submission" date="2023-06" db="EMBL/GenBank/DDBJ databases">
        <title>A Treasure from Seagulls: Isolation and Description of Aciduricobacillus qingdaonensis gen. nov., sp. nov., a Rare Obligately Uric Acid-utilizing Member in the Family Bacillaceae.</title>
        <authorList>
            <person name="Liu W."/>
            <person name="Wang B."/>
        </authorList>
    </citation>
    <scope>NUCLEOTIDE SEQUENCE</scope>
    <source>
        <strain evidence="3">44XB</strain>
    </source>
</reference>
<dbReference type="InterPro" id="IPR027417">
    <property type="entry name" value="P-loop_NTPase"/>
</dbReference>
<accession>A0ABY9KWN6</accession>
<organism evidence="3 4">
    <name type="scientific">Aciduricibacillus chroicocephali</name>
    <dbReference type="NCBI Taxonomy" id="3054939"/>
    <lineage>
        <taxon>Bacteria</taxon>
        <taxon>Bacillati</taxon>
        <taxon>Bacillota</taxon>
        <taxon>Bacilli</taxon>
        <taxon>Bacillales</taxon>
        <taxon>Bacillaceae</taxon>
        <taxon>Aciduricibacillus</taxon>
    </lineage>
</organism>
<dbReference type="EC" id="3.6.4.-" evidence="3"/>
<keyword evidence="3" id="KW-0547">Nucleotide-binding</keyword>
<keyword evidence="4" id="KW-1185">Reference proteome</keyword>
<evidence type="ECO:0000259" key="1">
    <source>
        <dbReference type="PROSITE" id="PS51192"/>
    </source>
</evidence>
<evidence type="ECO:0000313" key="3">
    <source>
        <dbReference type="EMBL" id="WLV25289.1"/>
    </source>
</evidence>